<evidence type="ECO:0000313" key="2">
    <source>
        <dbReference type="Proteomes" id="UP000054538"/>
    </source>
</evidence>
<reference evidence="1 2" key="1">
    <citation type="submission" date="2014-04" db="EMBL/GenBank/DDBJ databases">
        <authorList>
            <consortium name="DOE Joint Genome Institute"/>
            <person name="Kuo A."/>
            <person name="Kohler A."/>
            <person name="Jargeat P."/>
            <person name="Nagy L.G."/>
            <person name="Floudas D."/>
            <person name="Copeland A."/>
            <person name="Barry K.W."/>
            <person name="Cichocki N."/>
            <person name="Veneault-Fourrey C."/>
            <person name="LaButti K."/>
            <person name="Lindquist E.A."/>
            <person name="Lipzen A."/>
            <person name="Lundell T."/>
            <person name="Morin E."/>
            <person name="Murat C."/>
            <person name="Sun H."/>
            <person name="Tunlid A."/>
            <person name="Henrissat B."/>
            <person name="Grigoriev I.V."/>
            <person name="Hibbett D.S."/>
            <person name="Martin F."/>
            <person name="Nordberg H.P."/>
            <person name="Cantor M.N."/>
            <person name="Hua S.X."/>
        </authorList>
    </citation>
    <scope>NUCLEOTIDE SEQUENCE [LARGE SCALE GENOMIC DNA]</scope>
    <source>
        <strain evidence="1 2">Ve08.2h10</strain>
    </source>
</reference>
<reference evidence="2" key="2">
    <citation type="submission" date="2015-01" db="EMBL/GenBank/DDBJ databases">
        <title>Evolutionary Origins and Diversification of the Mycorrhizal Mutualists.</title>
        <authorList>
            <consortium name="DOE Joint Genome Institute"/>
            <consortium name="Mycorrhizal Genomics Consortium"/>
            <person name="Kohler A."/>
            <person name="Kuo A."/>
            <person name="Nagy L.G."/>
            <person name="Floudas D."/>
            <person name="Copeland A."/>
            <person name="Barry K.W."/>
            <person name="Cichocki N."/>
            <person name="Veneault-Fourrey C."/>
            <person name="LaButti K."/>
            <person name="Lindquist E.A."/>
            <person name="Lipzen A."/>
            <person name="Lundell T."/>
            <person name="Morin E."/>
            <person name="Murat C."/>
            <person name="Riley R."/>
            <person name="Ohm R."/>
            <person name="Sun H."/>
            <person name="Tunlid A."/>
            <person name="Henrissat B."/>
            <person name="Grigoriev I.V."/>
            <person name="Hibbett D.S."/>
            <person name="Martin F."/>
        </authorList>
    </citation>
    <scope>NUCLEOTIDE SEQUENCE [LARGE SCALE GENOMIC DNA]</scope>
    <source>
        <strain evidence="2">Ve08.2h10</strain>
    </source>
</reference>
<protein>
    <submittedName>
        <fullName evidence="1">Uncharacterized protein</fullName>
    </submittedName>
</protein>
<dbReference type="InParanoid" id="A0A0D0DS93"/>
<name>A0A0D0DS93_9AGAM</name>
<evidence type="ECO:0000313" key="1">
    <source>
        <dbReference type="EMBL" id="KIK96233.1"/>
    </source>
</evidence>
<organism evidence="1 2">
    <name type="scientific">Paxillus rubicundulus Ve08.2h10</name>
    <dbReference type="NCBI Taxonomy" id="930991"/>
    <lineage>
        <taxon>Eukaryota</taxon>
        <taxon>Fungi</taxon>
        <taxon>Dikarya</taxon>
        <taxon>Basidiomycota</taxon>
        <taxon>Agaricomycotina</taxon>
        <taxon>Agaricomycetes</taxon>
        <taxon>Agaricomycetidae</taxon>
        <taxon>Boletales</taxon>
        <taxon>Paxilineae</taxon>
        <taxon>Paxillaceae</taxon>
        <taxon>Paxillus</taxon>
    </lineage>
</organism>
<proteinExistence type="predicted"/>
<accession>A0A0D0DS93</accession>
<dbReference type="Proteomes" id="UP000054538">
    <property type="component" value="Unassembled WGS sequence"/>
</dbReference>
<dbReference type="HOGENOM" id="CLU_2923300_0_0_1"/>
<gene>
    <name evidence="1" type="ORF">PAXRUDRAFT_826178</name>
</gene>
<dbReference type="EMBL" id="KN824997">
    <property type="protein sequence ID" value="KIK96233.1"/>
    <property type="molecule type" value="Genomic_DNA"/>
</dbReference>
<keyword evidence="2" id="KW-1185">Reference proteome</keyword>
<sequence length="61" mass="7035">MDNFMVETARICKLREVDSTFRLYSLAYRHPESGPSRGFTFVTLAFFPSFGQKPHTNTPMC</sequence>
<dbReference type="AlphaFoldDB" id="A0A0D0DS93"/>